<dbReference type="AlphaFoldDB" id="A0A9I9DLJ2"/>
<organism evidence="1">
    <name type="scientific">Cucumis melo</name>
    <name type="common">Muskmelon</name>
    <dbReference type="NCBI Taxonomy" id="3656"/>
    <lineage>
        <taxon>Eukaryota</taxon>
        <taxon>Viridiplantae</taxon>
        <taxon>Streptophyta</taxon>
        <taxon>Embryophyta</taxon>
        <taxon>Tracheophyta</taxon>
        <taxon>Spermatophyta</taxon>
        <taxon>Magnoliopsida</taxon>
        <taxon>eudicotyledons</taxon>
        <taxon>Gunneridae</taxon>
        <taxon>Pentapetalae</taxon>
        <taxon>rosids</taxon>
        <taxon>fabids</taxon>
        <taxon>Cucurbitales</taxon>
        <taxon>Cucurbitaceae</taxon>
        <taxon>Benincaseae</taxon>
        <taxon>Cucumis</taxon>
    </lineage>
</organism>
<sequence length="60" mass="7088">MDMKGSIFQRIFFYNTEKVHGDNGTLMNEELRGRRHKVNEASISRPSFELAKQRHAVYFV</sequence>
<reference evidence="1" key="1">
    <citation type="submission" date="2023-03" db="UniProtKB">
        <authorList>
            <consortium name="EnsemblPlants"/>
        </authorList>
    </citation>
    <scope>IDENTIFICATION</scope>
</reference>
<dbReference type="Gramene" id="MELO3C020389.2.1">
    <property type="protein sequence ID" value="MELO3C020389.2.1"/>
    <property type="gene ID" value="MELO3C020389.2"/>
</dbReference>
<evidence type="ECO:0000313" key="1">
    <source>
        <dbReference type="EnsemblPlants" id="MELO3C020389.2.1"/>
    </source>
</evidence>
<protein>
    <submittedName>
        <fullName evidence="1">Uncharacterized protein</fullName>
    </submittedName>
</protein>
<dbReference type="EnsemblPlants" id="MELO3C020389.2.1">
    <property type="protein sequence ID" value="MELO3C020389.2.1"/>
    <property type="gene ID" value="MELO3C020389.2"/>
</dbReference>
<proteinExistence type="predicted"/>
<accession>A0A9I9DLJ2</accession>
<name>A0A9I9DLJ2_CUCME</name>